<protein>
    <submittedName>
        <fullName evidence="1">Uncharacterized mitochondrial protein AtMg00810-like</fullName>
    </submittedName>
</protein>
<organism evidence="1">
    <name type="scientific">Nicotiana tabacum</name>
    <name type="common">Common tobacco</name>
    <dbReference type="NCBI Taxonomy" id="4097"/>
    <lineage>
        <taxon>Eukaryota</taxon>
        <taxon>Viridiplantae</taxon>
        <taxon>Streptophyta</taxon>
        <taxon>Embryophyta</taxon>
        <taxon>Tracheophyta</taxon>
        <taxon>Spermatophyta</taxon>
        <taxon>Magnoliopsida</taxon>
        <taxon>eudicotyledons</taxon>
        <taxon>Gunneridae</taxon>
        <taxon>Pentapetalae</taxon>
        <taxon>asterids</taxon>
        <taxon>lamiids</taxon>
        <taxon>Solanales</taxon>
        <taxon>Solanaceae</taxon>
        <taxon>Nicotianoideae</taxon>
        <taxon>Nicotianeae</taxon>
        <taxon>Nicotiana</taxon>
    </lineage>
</organism>
<dbReference type="OrthoDB" id="443140at2759"/>
<evidence type="ECO:0000313" key="1">
    <source>
        <dbReference type="RefSeq" id="XP_016432497.1"/>
    </source>
</evidence>
<gene>
    <name evidence="1" type="primary">LOC107759136</name>
</gene>
<dbReference type="CDD" id="cd09272">
    <property type="entry name" value="RNase_HI_RT_Ty1"/>
    <property type="match status" value="1"/>
</dbReference>
<dbReference type="AlphaFoldDB" id="A0A1S3WY04"/>
<dbReference type="KEGG" id="nta:107759136"/>
<dbReference type="STRING" id="4097.A0A1S3WY04"/>
<dbReference type="RefSeq" id="XP_016432497.1">
    <property type="nucleotide sequence ID" value="XM_016577011.1"/>
</dbReference>
<sequence length="170" mass="19249">MTTREFVLDLLKEYTCIEYGAICSPLDPTIKLKAKEGTPLEDPTYYRKMMDKLNFLTNTRLDIAFGVQHLNQFMQEPKEPQLKAAYHVLRYLKGDPTLGVSMSNDADLSVRAYYDSDWASCPDSRRSVSGYIVLLGSSPLSWISKKHDIVSLSSAEAEYKSLRKVVGELI</sequence>
<accession>A0A1S3WY04</accession>
<name>A0A1S3WY04_TOBAC</name>
<dbReference type="PANTHER" id="PTHR11439">
    <property type="entry name" value="GAG-POL-RELATED RETROTRANSPOSON"/>
    <property type="match status" value="1"/>
</dbReference>
<dbReference type="PANTHER" id="PTHR11439:SF449">
    <property type="entry name" value="REVERSE TRANSCRIPTASE TY1_COPIA-TYPE DOMAIN-CONTAINING PROTEIN"/>
    <property type="match status" value="1"/>
</dbReference>
<reference evidence="1" key="1">
    <citation type="submission" date="2025-08" db="UniProtKB">
        <authorList>
            <consortium name="RefSeq"/>
        </authorList>
    </citation>
    <scope>IDENTIFICATION</scope>
</reference>
<dbReference type="PaxDb" id="4097-A0A1S3WY04"/>
<proteinExistence type="predicted"/>